<sequence length="96" mass="11791">MKGDDFRSKTLVKYERNQIKNYGNNLIILRFAGLYETISERNFANYLHRNNAANIIKFFIENEFYSNNTRYLIVLRIEMINRVIFQIEIEEFRFYF</sequence>
<evidence type="ECO:0000313" key="2">
    <source>
        <dbReference type="Proteomes" id="UP000010305"/>
    </source>
</evidence>
<accession>J5K4K9</accession>
<evidence type="ECO:0000313" key="1">
    <source>
        <dbReference type="EMBL" id="EJP71183.1"/>
    </source>
</evidence>
<dbReference type="EMBL" id="JH611157">
    <property type="protein sequence ID" value="EJP71183.1"/>
    <property type="molecule type" value="Genomic_DNA"/>
</dbReference>
<organism evidence="1 2">
    <name type="scientific">SAR86 cluster bacterium SAR86A</name>
    <dbReference type="NCBI Taxonomy" id="1123866"/>
    <lineage>
        <taxon>Bacteria</taxon>
        <taxon>Pseudomonadati</taxon>
        <taxon>Pseudomonadota</taxon>
        <taxon>Gammaproteobacteria</taxon>
        <taxon>SAR86 cluster</taxon>
    </lineage>
</organism>
<protein>
    <submittedName>
        <fullName evidence="1">Uncharacterized protein</fullName>
    </submittedName>
</protein>
<dbReference type="STRING" id="1123866.NT01SARS_0989"/>
<name>J5K4K9_9GAMM</name>
<proteinExistence type="predicted"/>
<dbReference type="Proteomes" id="UP000010305">
    <property type="component" value="Unassembled WGS sequence"/>
</dbReference>
<gene>
    <name evidence="1" type="ORF">NT01SARS_0989</name>
</gene>
<reference evidence="1 2" key="1">
    <citation type="journal article" date="2012" name="ISME J.">
        <title>Genomic insights to SAR86, an abundant and uncultivated marine bacterial lineage.</title>
        <authorList>
            <person name="Dupont C.L."/>
            <person name="Rusch D.B."/>
            <person name="Yooseph S."/>
            <person name="Lombardo M.J."/>
            <person name="Richter R.A."/>
            <person name="Valas R."/>
            <person name="Novotny M."/>
            <person name="Yee-Greenbaum J."/>
            <person name="Selengut J.D."/>
            <person name="Haft D.H."/>
            <person name="Halpern A.L."/>
            <person name="Lasken R.S."/>
            <person name="Nealson K."/>
            <person name="Friedman R."/>
            <person name="Venter J.C."/>
        </authorList>
    </citation>
    <scope>NUCLEOTIDE SEQUENCE [LARGE SCALE GENOMIC DNA]</scope>
</reference>
<dbReference type="AlphaFoldDB" id="J5K4K9"/>
<dbReference type="HOGENOM" id="CLU_2358111_0_0_6"/>